<evidence type="ECO:0000313" key="2">
    <source>
        <dbReference type="EMBL" id="GAA5178735.1"/>
    </source>
</evidence>
<dbReference type="EMBL" id="BAABJQ010000002">
    <property type="protein sequence ID" value="GAA5178735.1"/>
    <property type="molecule type" value="Genomic_DNA"/>
</dbReference>
<evidence type="ECO:0000256" key="1">
    <source>
        <dbReference type="ARBA" id="ARBA00006484"/>
    </source>
</evidence>
<dbReference type="PRINTS" id="PR00081">
    <property type="entry name" value="GDHRDH"/>
</dbReference>
<proteinExistence type="inferred from homology"/>
<dbReference type="InterPro" id="IPR050259">
    <property type="entry name" value="SDR"/>
</dbReference>
<sequence length="262" mass="26159">MELHLTGKVAVVTGASRGIGLAVVRALAGEGVRVVAGARTVTGELAELAGDGAVRPVAVDLSTVDGPGRLVAAAVAAFGRIDLLVNNVGAVAPRPTGFLAVPDADWIATLNVNFLAHVRTVRAALPHLYAAGTSAIVTIASVNAALPDPLVIDYGAAKAALVNFCKALSKEAGPKGVRVNTISPGPVSTELWLGTDGVAATLARVTGGNPAAIADRAAHESVTGRFTEPEEVAGLVLYLAGDLAANLTGANLAVDGGMVTSL</sequence>
<dbReference type="PRINTS" id="PR00080">
    <property type="entry name" value="SDRFAMILY"/>
</dbReference>
<dbReference type="SUPFAM" id="SSF51735">
    <property type="entry name" value="NAD(P)-binding Rossmann-fold domains"/>
    <property type="match status" value="1"/>
</dbReference>
<gene>
    <name evidence="2" type="ORF">GCM10023322_06590</name>
</gene>
<evidence type="ECO:0000313" key="3">
    <source>
        <dbReference type="Proteomes" id="UP001501570"/>
    </source>
</evidence>
<dbReference type="PROSITE" id="PS00061">
    <property type="entry name" value="ADH_SHORT"/>
    <property type="match status" value="1"/>
</dbReference>
<dbReference type="InterPro" id="IPR036291">
    <property type="entry name" value="NAD(P)-bd_dom_sf"/>
</dbReference>
<keyword evidence="3" id="KW-1185">Reference proteome</keyword>
<dbReference type="InterPro" id="IPR020904">
    <property type="entry name" value="Sc_DH/Rdtase_CS"/>
</dbReference>
<dbReference type="PANTHER" id="PTHR42879">
    <property type="entry name" value="3-OXOACYL-(ACYL-CARRIER-PROTEIN) REDUCTASE"/>
    <property type="match status" value="1"/>
</dbReference>
<protein>
    <submittedName>
        <fullName evidence="2">SDR family oxidoreductase</fullName>
    </submittedName>
</protein>
<comment type="similarity">
    <text evidence="1">Belongs to the short-chain dehydrogenases/reductases (SDR) family.</text>
</comment>
<comment type="caution">
    <text evidence="2">The sequence shown here is derived from an EMBL/GenBank/DDBJ whole genome shotgun (WGS) entry which is preliminary data.</text>
</comment>
<dbReference type="InterPro" id="IPR002347">
    <property type="entry name" value="SDR_fam"/>
</dbReference>
<name>A0ABP9RKH8_9ACTN</name>
<organism evidence="2 3">
    <name type="scientific">Rugosimonospora acidiphila</name>
    <dbReference type="NCBI Taxonomy" id="556531"/>
    <lineage>
        <taxon>Bacteria</taxon>
        <taxon>Bacillati</taxon>
        <taxon>Actinomycetota</taxon>
        <taxon>Actinomycetes</taxon>
        <taxon>Micromonosporales</taxon>
        <taxon>Micromonosporaceae</taxon>
        <taxon>Rugosimonospora</taxon>
    </lineage>
</organism>
<dbReference type="Pfam" id="PF13561">
    <property type="entry name" value="adh_short_C2"/>
    <property type="match status" value="1"/>
</dbReference>
<accession>A0ABP9RKH8</accession>
<dbReference type="Gene3D" id="3.40.50.720">
    <property type="entry name" value="NAD(P)-binding Rossmann-like Domain"/>
    <property type="match status" value="1"/>
</dbReference>
<reference evidence="3" key="1">
    <citation type="journal article" date="2019" name="Int. J. Syst. Evol. Microbiol.">
        <title>The Global Catalogue of Microorganisms (GCM) 10K type strain sequencing project: providing services to taxonomists for standard genome sequencing and annotation.</title>
        <authorList>
            <consortium name="The Broad Institute Genomics Platform"/>
            <consortium name="The Broad Institute Genome Sequencing Center for Infectious Disease"/>
            <person name="Wu L."/>
            <person name="Ma J."/>
        </authorList>
    </citation>
    <scope>NUCLEOTIDE SEQUENCE [LARGE SCALE GENOMIC DNA]</scope>
    <source>
        <strain evidence="3">JCM 18304</strain>
    </source>
</reference>
<dbReference type="Proteomes" id="UP001501570">
    <property type="component" value="Unassembled WGS sequence"/>
</dbReference>